<evidence type="ECO:0000256" key="2">
    <source>
        <dbReference type="ARBA" id="ARBA00022705"/>
    </source>
</evidence>
<dbReference type="GO" id="GO:0034088">
    <property type="term" value="P:maintenance of mitotic sister chromatid cohesion"/>
    <property type="evidence" value="ECO:0007669"/>
    <property type="project" value="TreeGrafter"/>
</dbReference>
<dbReference type="PANTHER" id="PTHR13395">
    <property type="entry name" value="SISTER CHROMATID COHESION PROTEIN DCC1-RELATED"/>
    <property type="match status" value="1"/>
</dbReference>
<dbReference type="GO" id="GO:0006260">
    <property type="term" value="P:DNA replication"/>
    <property type="evidence" value="ECO:0007669"/>
    <property type="project" value="UniProtKB-KW"/>
</dbReference>
<dbReference type="AlphaFoldDB" id="A0A833RML2"/>
<keyword evidence="2" id="KW-0235">DNA replication</keyword>
<dbReference type="GO" id="GO:0000775">
    <property type="term" value="C:chromosome, centromeric region"/>
    <property type="evidence" value="ECO:0007669"/>
    <property type="project" value="TreeGrafter"/>
</dbReference>
<gene>
    <name evidence="3" type="ORF">FCM35_KLT00399</name>
</gene>
<organism evidence="3 4">
    <name type="scientific">Carex littledalei</name>
    <dbReference type="NCBI Taxonomy" id="544730"/>
    <lineage>
        <taxon>Eukaryota</taxon>
        <taxon>Viridiplantae</taxon>
        <taxon>Streptophyta</taxon>
        <taxon>Embryophyta</taxon>
        <taxon>Tracheophyta</taxon>
        <taxon>Spermatophyta</taxon>
        <taxon>Magnoliopsida</taxon>
        <taxon>Liliopsida</taxon>
        <taxon>Poales</taxon>
        <taxon>Cyperaceae</taxon>
        <taxon>Cyperoideae</taxon>
        <taxon>Cariceae</taxon>
        <taxon>Carex</taxon>
        <taxon>Carex subgen. Euthyceras</taxon>
    </lineage>
</organism>
<keyword evidence="4" id="KW-1185">Reference proteome</keyword>
<dbReference type="Proteomes" id="UP000623129">
    <property type="component" value="Unassembled WGS sequence"/>
</dbReference>
<dbReference type="EMBL" id="SWLB01000001">
    <property type="protein sequence ID" value="KAF3341761.1"/>
    <property type="molecule type" value="Genomic_DNA"/>
</dbReference>
<evidence type="ECO:0000313" key="3">
    <source>
        <dbReference type="EMBL" id="KAF3341761.1"/>
    </source>
</evidence>
<dbReference type="Pfam" id="PF09724">
    <property type="entry name" value="Dcc1"/>
    <property type="match status" value="1"/>
</dbReference>
<dbReference type="GO" id="GO:0031390">
    <property type="term" value="C:Ctf18 RFC-like complex"/>
    <property type="evidence" value="ECO:0007669"/>
    <property type="project" value="InterPro"/>
</dbReference>
<accession>A0A833RML2</accession>
<evidence type="ECO:0000256" key="1">
    <source>
        <dbReference type="ARBA" id="ARBA00007017"/>
    </source>
</evidence>
<dbReference type="InterPro" id="IPR019128">
    <property type="entry name" value="Dcc1"/>
</dbReference>
<sequence length="385" mass="43397">MAADEVDISGGGAESFLTVGPGGSVTVRYHPDFGPHNDLILLEAPDETLLDDVLRSRVTIRGQPDEEAVLCTQSSTYAMKFVGTSNSVFLITNGESPNPSDSRPDPLISVLKLAPGNIELVQTAPRLDKLRFLLLQRPYKLDEEEEEDCGTEGLYTWHDLISSIQASDEELREGLRSLSAVEINGFWRMVDPKYTNMVLTMVLTNLVLHDWLWDALVEEEVLSILDSDGFNSTIVKHCLETFGTKIENGNQKVWVLDKKRMAVHFAKQVLGTNGGKMKLEIFIEKWMRNVLKGMSFDMNMLEGEVLFEKIGAETWIKAFSVAELPLRPDARFSMLFKERAKWAWKDLEPYVRDLRVPGISSEGLLIKYTRRVQPNADAEPIFSAR</sequence>
<name>A0A833RML2_9POAL</name>
<proteinExistence type="inferred from homology"/>
<evidence type="ECO:0000313" key="4">
    <source>
        <dbReference type="Proteomes" id="UP000623129"/>
    </source>
</evidence>
<dbReference type="PANTHER" id="PTHR13395:SF6">
    <property type="entry name" value="SISTER CHROMATID COHESION PROTEIN DCC1"/>
    <property type="match status" value="1"/>
</dbReference>
<dbReference type="OrthoDB" id="5199543at2759"/>
<comment type="similarity">
    <text evidence="1">Belongs to the DCC1 family.</text>
</comment>
<reference evidence="3" key="1">
    <citation type="submission" date="2020-01" db="EMBL/GenBank/DDBJ databases">
        <title>Genome sequence of Kobresia littledalei, the first chromosome-level genome in the family Cyperaceae.</title>
        <authorList>
            <person name="Qu G."/>
        </authorList>
    </citation>
    <scope>NUCLEOTIDE SEQUENCE</scope>
    <source>
        <strain evidence="3">C.B.Clarke</strain>
        <tissue evidence="3">Leaf</tissue>
    </source>
</reference>
<comment type="caution">
    <text evidence="3">The sequence shown here is derived from an EMBL/GenBank/DDBJ whole genome shotgun (WGS) entry which is preliminary data.</text>
</comment>
<dbReference type="GO" id="GO:0000785">
    <property type="term" value="C:chromatin"/>
    <property type="evidence" value="ECO:0007669"/>
    <property type="project" value="TreeGrafter"/>
</dbReference>
<protein>
    <submittedName>
        <fullName evidence="3">Sister chromatid cohesion protein DCC1</fullName>
    </submittedName>
</protein>